<comment type="caution">
    <text evidence="3">The sequence shown here is derived from an EMBL/GenBank/DDBJ whole genome shotgun (WGS) entry which is preliminary data.</text>
</comment>
<dbReference type="SUPFAM" id="SSF101874">
    <property type="entry name" value="YceI-like"/>
    <property type="match status" value="1"/>
</dbReference>
<dbReference type="RefSeq" id="WP_344769081.1">
    <property type="nucleotide sequence ID" value="NZ_BAABAK010000019.1"/>
</dbReference>
<dbReference type="Pfam" id="PF04264">
    <property type="entry name" value="YceI"/>
    <property type="match status" value="1"/>
</dbReference>
<proteinExistence type="predicted"/>
<accession>A0ABP7QBC9</accession>
<reference evidence="4" key="1">
    <citation type="journal article" date="2019" name="Int. J. Syst. Evol. Microbiol.">
        <title>The Global Catalogue of Microorganisms (GCM) 10K type strain sequencing project: providing services to taxonomists for standard genome sequencing and annotation.</title>
        <authorList>
            <consortium name="The Broad Institute Genomics Platform"/>
            <consortium name="The Broad Institute Genome Sequencing Center for Infectious Disease"/>
            <person name="Wu L."/>
            <person name="Ma J."/>
        </authorList>
    </citation>
    <scope>NUCLEOTIDE SEQUENCE [LARGE SCALE GENOMIC DNA]</scope>
    <source>
        <strain evidence="4">JCM 17338</strain>
    </source>
</reference>
<dbReference type="EMBL" id="BAABAK010000019">
    <property type="protein sequence ID" value="GAA3979747.1"/>
    <property type="molecule type" value="Genomic_DNA"/>
</dbReference>
<evidence type="ECO:0000313" key="3">
    <source>
        <dbReference type="EMBL" id="GAA3979747.1"/>
    </source>
</evidence>
<evidence type="ECO:0000256" key="1">
    <source>
        <dbReference type="SAM" id="SignalP"/>
    </source>
</evidence>
<dbReference type="Gene3D" id="2.40.128.110">
    <property type="entry name" value="Lipid/polyisoprenoid-binding, YceI-like"/>
    <property type="match status" value="1"/>
</dbReference>
<keyword evidence="1" id="KW-0732">Signal</keyword>
<organism evidence="3 4">
    <name type="scientific">Pedobacter ginsengiterrae</name>
    <dbReference type="NCBI Taxonomy" id="871696"/>
    <lineage>
        <taxon>Bacteria</taxon>
        <taxon>Pseudomonadati</taxon>
        <taxon>Bacteroidota</taxon>
        <taxon>Sphingobacteriia</taxon>
        <taxon>Sphingobacteriales</taxon>
        <taxon>Sphingobacteriaceae</taxon>
        <taxon>Pedobacter</taxon>
    </lineage>
</organism>
<dbReference type="InterPro" id="IPR036761">
    <property type="entry name" value="TTHA0802/YceI-like_sf"/>
</dbReference>
<keyword evidence="4" id="KW-1185">Reference proteome</keyword>
<feature type="signal peptide" evidence="1">
    <location>
        <begin position="1"/>
        <end position="25"/>
    </location>
</feature>
<dbReference type="InterPro" id="IPR007372">
    <property type="entry name" value="Lipid/polyisoprenoid-bd_YceI"/>
</dbReference>
<feature type="chain" id="PRO_5047203286" description="Lipid/polyisoprenoid-binding YceI-like domain-containing protein" evidence="1">
    <location>
        <begin position="26"/>
        <end position="186"/>
    </location>
</feature>
<protein>
    <recommendedName>
        <fullName evidence="2">Lipid/polyisoprenoid-binding YceI-like domain-containing protein</fullName>
    </recommendedName>
</protein>
<evidence type="ECO:0000259" key="2">
    <source>
        <dbReference type="Pfam" id="PF04264"/>
    </source>
</evidence>
<dbReference type="Proteomes" id="UP001501081">
    <property type="component" value="Unassembled WGS sequence"/>
</dbReference>
<sequence>MKAKNTVMAILLVVFFLMRCIAANAQNFVSANVKTSFFSSTPIEDIKASSDKTSAVLISKSGEFAFQVPIKSFEFEKKLMQEHFNENYMESDQYPVAAFKGTISPNIDWTKNAEYAVTAKGTLTVHGVSKPRTILAKILIKDGSATISSAFDVACVDHNIKIPTLVFTKIAKIISVKVSGNLNPKP</sequence>
<feature type="domain" description="Lipid/polyisoprenoid-binding YceI-like" evidence="2">
    <location>
        <begin position="51"/>
        <end position="179"/>
    </location>
</feature>
<evidence type="ECO:0000313" key="4">
    <source>
        <dbReference type="Proteomes" id="UP001501081"/>
    </source>
</evidence>
<name>A0ABP7QBC9_9SPHI</name>
<gene>
    <name evidence="3" type="ORF">GCM10022246_34710</name>
</gene>